<dbReference type="SUPFAM" id="SSF48239">
    <property type="entry name" value="Terpenoid cyclases/Protein prenyltransferases"/>
    <property type="match status" value="1"/>
</dbReference>
<feature type="chain" id="PRO_5034826711" evidence="1">
    <location>
        <begin position="21"/>
        <end position="344"/>
    </location>
</feature>
<reference evidence="2 3" key="1">
    <citation type="submission" date="2020-10" db="EMBL/GenBank/DDBJ databases">
        <title>Wide distribution of Phycisphaera-like planctomycetes from WD2101 soil group in peatlands and genome analysis of the first cultivated representative.</title>
        <authorList>
            <person name="Dedysh S.N."/>
            <person name="Beletsky A.V."/>
            <person name="Ivanova A."/>
            <person name="Kulichevskaya I.S."/>
            <person name="Suzina N.E."/>
            <person name="Philippov D.A."/>
            <person name="Rakitin A.L."/>
            <person name="Mardanov A.V."/>
            <person name="Ravin N.V."/>
        </authorList>
    </citation>
    <scope>NUCLEOTIDE SEQUENCE [LARGE SCALE GENOMIC DNA]</scope>
    <source>
        <strain evidence="2 3">M1803</strain>
    </source>
</reference>
<sequence>MFAACTALLVLVAGTPSAFAADEDEKVPPRVEAAIDKALSWLAKNQKEDGSWAQGSSTTAVPALAAKAFLARGHIPGQGPYGDHINKAIDYVLSKQQNDGLLSAANGNASMYEHGIAAAMLGEAYGMVDDARKNKIEKALAKAVKLTLDAQAVRKDALNTGGWRYNRMSPDSDISVTGWQLMALRAAANCGAYVPKSALESGREYVRRCSFRGGSGFTYQAGHGTPGPARTGTAIVSLEMLGDHQSKEAKAGGDYLLENPVTNANEGFYYYSVYYIAQAMYHLGDKYYDQGYIKLRDSLLAGQGPEGTWPVGSGQEQEAGEAYRTSMSVLALCVPYRYLPLFQK</sequence>
<keyword evidence="3" id="KW-1185">Reference proteome</keyword>
<organism evidence="2 3">
    <name type="scientific">Humisphaera borealis</name>
    <dbReference type="NCBI Taxonomy" id="2807512"/>
    <lineage>
        <taxon>Bacteria</taxon>
        <taxon>Pseudomonadati</taxon>
        <taxon>Planctomycetota</taxon>
        <taxon>Phycisphaerae</taxon>
        <taxon>Tepidisphaerales</taxon>
        <taxon>Tepidisphaeraceae</taxon>
        <taxon>Humisphaera</taxon>
    </lineage>
</organism>
<gene>
    <name evidence="2" type="ORF">IPV69_12855</name>
</gene>
<dbReference type="InterPro" id="IPR008930">
    <property type="entry name" value="Terpenoid_cyclase/PrenylTrfase"/>
</dbReference>
<dbReference type="Proteomes" id="UP000593765">
    <property type="component" value="Chromosome"/>
</dbReference>
<dbReference type="Gene3D" id="1.50.10.20">
    <property type="match status" value="1"/>
</dbReference>
<evidence type="ECO:0000256" key="1">
    <source>
        <dbReference type="SAM" id="SignalP"/>
    </source>
</evidence>
<evidence type="ECO:0000313" key="2">
    <source>
        <dbReference type="EMBL" id="QOV92185.1"/>
    </source>
</evidence>
<dbReference type="RefSeq" id="WP_206295517.1">
    <property type="nucleotide sequence ID" value="NZ_CP063458.1"/>
</dbReference>
<dbReference type="CDD" id="cd00688">
    <property type="entry name" value="ISOPREN_C2_like"/>
    <property type="match status" value="1"/>
</dbReference>
<accession>A0A7M2X3C8</accession>
<evidence type="ECO:0000313" key="3">
    <source>
        <dbReference type="Proteomes" id="UP000593765"/>
    </source>
</evidence>
<proteinExistence type="predicted"/>
<dbReference type="EMBL" id="CP063458">
    <property type="protein sequence ID" value="QOV92185.1"/>
    <property type="molecule type" value="Genomic_DNA"/>
</dbReference>
<feature type="signal peptide" evidence="1">
    <location>
        <begin position="1"/>
        <end position="20"/>
    </location>
</feature>
<keyword evidence="1" id="KW-0732">Signal</keyword>
<name>A0A7M2X3C8_9BACT</name>
<dbReference type="KEGG" id="hbs:IPV69_12855"/>
<protein>
    <submittedName>
        <fullName evidence="2">Terpene cyclase/mutase family protein</fullName>
    </submittedName>
</protein>
<dbReference type="AlphaFoldDB" id="A0A7M2X3C8"/>